<name>A0A8X7BIT3_TRICX</name>
<dbReference type="EMBL" id="BMAU01021404">
    <property type="protein sequence ID" value="GFY32703.1"/>
    <property type="molecule type" value="Genomic_DNA"/>
</dbReference>
<dbReference type="Proteomes" id="UP000887159">
    <property type="component" value="Unassembled WGS sequence"/>
</dbReference>
<dbReference type="AlphaFoldDB" id="A0A8X7BIT3"/>
<protein>
    <submittedName>
        <fullName evidence="1">Uncharacterized protein</fullName>
    </submittedName>
</protein>
<accession>A0A8X7BIT3</accession>
<reference evidence="1" key="1">
    <citation type="submission" date="2020-08" db="EMBL/GenBank/DDBJ databases">
        <title>Multicomponent nature underlies the extraordinary mechanical properties of spider dragline silk.</title>
        <authorList>
            <person name="Kono N."/>
            <person name="Nakamura H."/>
            <person name="Mori M."/>
            <person name="Yoshida Y."/>
            <person name="Ohtoshi R."/>
            <person name="Malay A.D."/>
            <person name="Moran D.A.P."/>
            <person name="Tomita M."/>
            <person name="Numata K."/>
            <person name="Arakawa K."/>
        </authorList>
    </citation>
    <scope>NUCLEOTIDE SEQUENCE</scope>
</reference>
<proteinExistence type="predicted"/>
<organism evidence="1 2">
    <name type="scientific">Trichonephila clavipes</name>
    <name type="common">Golden silk orbweaver</name>
    <name type="synonym">Nephila clavipes</name>
    <dbReference type="NCBI Taxonomy" id="2585209"/>
    <lineage>
        <taxon>Eukaryota</taxon>
        <taxon>Metazoa</taxon>
        <taxon>Ecdysozoa</taxon>
        <taxon>Arthropoda</taxon>
        <taxon>Chelicerata</taxon>
        <taxon>Arachnida</taxon>
        <taxon>Araneae</taxon>
        <taxon>Araneomorphae</taxon>
        <taxon>Entelegynae</taxon>
        <taxon>Araneoidea</taxon>
        <taxon>Nephilidae</taxon>
        <taxon>Trichonephila</taxon>
    </lineage>
</organism>
<evidence type="ECO:0000313" key="2">
    <source>
        <dbReference type="Proteomes" id="UP000887159"/>
    </source>
</evidence>
<keyword evidence="2" id="KW-1185">Reference proteome</keyword>
<evidence type="ECO:0000313" key="1">
    <source>
        <dbReference type="EMBL" id="GFY32703.1"/>
    </source>
</evidence>
<comment type="caution">
    <text evidence="1">The sequence shown here is derived from an EMBL/GenBank/DDBJ whole genome shotgun (WGS) entry which is preliminary data.</text>
</comment>
<gene>
    <name evidence="1" type="ORF">TNCV_4638091</name>
</gene>
<sequence length="76" mass="8909">MRFERCVTPNLRMSSSTEFDDIGNLFEEVVNFAKQINLEVDSDDIQQLLDSHNKELTMDELIEMHEQAQDSEELVF</sequence>